<dbReference type="GO" id="GO:0000156">
    <property type="term" value="F:phosphorelay response regulator activity"/>
    <property type="evidence" value="ECO:0007669"/>
    <property type="project" value="TreeGrafter"/>
</dbReference>
<dbReference type="RefSeq" id="WP_211290790.1">
    <property type="nucleotide sequence ID" value="NZ_PTJD01000001.1"/>
</dbReference>
<dbReference type="Gene3D" id="3.30.565.10">
    <property type="entry name" value="Histidine kinase-like ATPase, C-terminal domain"/>
    <property type="match status" value="1"/>
</dbReference>
<dbReference type="GO" id="GO:0007234">
    <property type="term" value="P:osmosensory signaling via phosphorelay pathway"/>
    <property type="evidence" value="ECO:0007669"/>
    <property type="project" value="TreeGrafter"/>
</dbReference>
<dbReference type="PANTHER" id="PTHR42878:SF15">
    <property type="entry name" value="BACTERIOPHYTOCHROME"/>
    <property type="match status" value="1"/>
</dbReference>
<dbReference type="Proteomes" id="UP000239485">
    <property type="component" value="Unassembled WGS sequence"/>
</dbReference>
<evidence type="ECO:0000313" key="12">
    <source>
        <dbReference type="Proteomes" id="UP000239485"/>
    </source>
</evidence>
<dbReference type="SMART" id="SM00388">
    <property type="entry name" value="HisKA"/>
    <property type="match status" value="1"/>
</dbReference>
<keyword evidence="4" id="KW-0597">Phosphoprotein</keyword>
<accession>A0A2S6IWX5</accession>
<name>A0A2S6IWX5_9ACTN</name>
<dbReference type="SUPFAM" id="SSF55781">
    <property type="entry name" value="GAF domain-like"/>
    <property type="match status" value="1"/>
</dbReference>
<keyword evidence="5" id="KW-0808">Transferase</keyword>
<dbReference type="GO" id="GO:0000155">
    <property type="term" value="F:phosphorelay sensor kinase activity"/>
    <property type="evidence" value="ECO:0007669"/>
    <property type="project" value="InterPro"/>
</dbReference>
<dbReference type="InterPro" id="IPR036097">
    <property type="entry name" value="HisK_dim/P_sf"/>
</dbReference>
<dbReference type="Pfam" id="PF00512">
    <property type="entry name" value="HisKA"/>
    <property type="match status" value="1"/>
</dbReference>
<keyword evidence="12" id="KW-1185">Reference proteome</keyword>
<dbReference type="GO" id="GO:0030295">
    <property type="term" value="F:protein kinase activator activity"/>
    <property type="evidence" value="ECO:0007669"/>
    <property type="project" value="TreeGrafter"/>
</dbReference>
<reference evidence="11 12" key="1">
    <citation type="submission" date="2018-02" db="EMBL/GenBank/DDBJ databases">
        <title>Genomic Encyclopedia of Archaeal and Bacterial Type Strains, Phase II (KMG-II): from individual species to whole genera.</title>
        <authorList>
            <person name="Goeker M."/>
        </authorList>
    </citation>
    <scope>NUCLEOTIDE SEQUENCE [LARGE SCALE GENOMIC DNA]</scope>
    <source>
        <strain evidence="11 12">DSM 22857</strain>
    </source>
</reference>
<dbReference type="PANTHER" id="PTHR42878">
    <property type="entry name" value="TWO-COMPONENT HISTIDINE KINASE"/>
    <property type="match status" value="1"/>
</dbReference>
<dbReference type="AlphaFoldDB" id="A0A2S6IWX5"/>
<dbReference type="Gene3D" id="1.10.287.130">
    <property type="match status" value="1"/>
</dbReference>
<dbReference type="InterPro" id="IPR029016">
    <property type="entry name" value="GAF-like_dom_sf"/>
</dbReference>
<comment type="subcellular location">
    <subcellularLocation>
        <location evidence="2">Cell membrane</location>
    </subcellularLocation>
</comment>
<sequence length="598" mass="64820">MAETDAMQRSSRKLAEAARLAALHEYRLLDTPADDELTAIVRVAALVAGVPYATLNLIDEQRQCQLTTAGFDGADSSREDSMCALHFADGEFVHIVDASRDPRYEANPWVDGRLAEVRFYASAPLITPAGHALGSLCVFDTEPRAISEAQIGRLQDLAQVVLALFERRRVARLNEQLALEATELQLAAEDARAEAEDARDVAQSAWSEAEARWELSEAILETIDVGVVVADPLGELIGLNRAAREWHGAGAGPDLSPAEIIGGYDLYEADGSTPLPLQRTPMYRALHGEVVTASEIVVTSADRAAMRVVCSGRALTRGNGDPLGAVVAMSDVTAARSREAALSAAHERLREREHQLNRAVQELERSNADLEQFAAIASHDLNSPLQVVAGYVELIGEVYGEQLDEQARGWVTTALNGVGRMQALITALLSYARAGASQTTREHTDVREVLDQAVLDLRTSIDACGARVVGDELPQLYCDPVLLRQLLQNLIGNAVKYRHPDRPSRVTVTAEPDPDATEQAWVLTVTDNGRGIPAGKRDEVFEMFAMVDPAARTGHGIGLATCRRIVERHGGRIWAEEGEAGGTAVRFTLPQRQGQRTS</sequence>
<dbReference type="InterPro" id="IPR036890">
    <property type="entry name" value="HATPase_C_sf"/>
</dbReference>
<feature type="coiled-coil region" evidence="9">
    <location>
        <begin position="174"/>
        <end position="201"/>
    </location>
</feature>
<evidence type="ECO:0000259" key="10">
    <source>
        <dbReference type="PROSITE" id="PS50109"/>
    </source>
</evidence>
<evidence type="ECO:0000256" key="9">
    <source>
        <dbReference type="SAM" id="Coils"/>
    </source>
</evidence>
<dbReference type="EC" id="2.7.13.3" evidence="3"/>
<dbReference type="InterPro" id="IPR003661">
    <property type="entry name" value="HisK_dim/P_dom"/>
</dbReference>
<dbReference type="Gene3D" id="3.30.450.40">
    <property type="match status" value="1"/>
</dbReference>
<dbReference type="PRINTS" id="PR00344">
    <property type="entry name" value="BCTRLSENSOR"/>
</dbReference>
<dbReference type="SUPFAM" id="SSF55785">
    <property type="entry name" value="PYP-like sensor domain (PAS domain)"/>
    <property type="match status" value="1"/>
</dbReference>
<organism evidence="11 12">
    <name type="scientific">Kineococcus xinjiangensis</name>
    <dbReference type="NCBI Taxonomy" id="512762"/>
    <lineage>
        <taxon>Bacteria</taxon>
        <taxon>Bacillati</taxon>
        <taxon>Actinomycetota</taxon>
        <taxon>Actinomycetes</taxon>
        <taxon>Kineosporiales</taxon>
        <taxon>Kineosporiaceae</taxon>
        <taxon>Kineococcus</taxon>
    </lineage>
</organism>
<feature type="domain" description="Histidine kinase" evidence="10">
    <location>
        <begin position="376"/>
        <end position="593"/>
    </location>
</feature>
<evidence type="ECO:0000256" key="6">
    <source>
        <dbReference type="ARBA" id="ARBA00022777"/>
    </source>
</evidence>
<evidence type="ECO:0000256" key="3">
    <source>
        <dbReference type="ARBA" id="ARBA00012438"/>
    </source>
</evidence>
<evidence type="ECO:0000256" key="4">
    <source>
        <dbReference type="ARBA" id="ARBA00022553"/>
    </source>
</evidence>
<dbReference type="InterPro" id="IPR050351">
    <property type="entry name" value="BphY/WalK/GraS-like"/>
</dbReference>
<dbReference type="InterPro" id="IPR035965">
    <property type="entry name" value="PAS-like_dom_sf"/>
</dbReference>
<keyword evidence="7" id="KW-0902">Two-component regulatory system</keyword>
<evidence type="ECO:0000256" key="1">
    <source>
        <dbReference type="ARBA" id="ARBA00000085"/>
    </source>
</evidence>
<keyword evidence="6" id="KW-0418">Kinase</keyword>
<proteinExistence type="predicted"/>
<evidence type="ECO:0000313" key="11">
    <source>
        <dbReference type="EMBL" id="PPK98833.1"/>
    </source>
</evidence>
<dbReference type="CDD" id="cd00082">
    <property type="entry name" value="HisKA"/>
    <property type="match status" value="1"/>
</dbReference>
<dbReference type="PROSITE" id="PS50109">
    <property type="entry name" value="HIS_KIN"/>
    <property type="match status" value="1"/>
</dbReference>
<dbReference type="EMBL" id="PTJD01000001">
    <property type="protein sequence ID" value="PPK98833.1"/>
    <property type="molecule type" value="Genomic_DNA"/>
</dbReference>
<dbReference type="InterPro" id="IPR005467">
    <property type="entry name" value="His_kinase_dom"/>
</dbReference>
<evidence type="ECO:0000256" key="8">
    <source>
        <dbReference type="ARBA" id="ARBA00039401"/>
    </source>
</evidence>
<keyword evidence="9" id="KW-0175">Coiled coil</keyword>
<dbReference type="SUPFAM" id="SSF47384">
    <property type="entry name" value="Homodimeric domain of signal transducing histidine kinase"/>
    <property type="match status" value="1"/>
</dbReference>
<dbReference type="SUPFAM" id="SSF55874">
    <property type="entry name" value="ATPase domain of HSP90 chaperone/DNA topoisomerase II/histidine kinase"/>
    <property type="match status" value="1"/>
</dbReference>
<dbReference type="GO" id="GO:0005886">
    <property type="term" value="C:plasma membrane"/>
    <property type="evidence" value="ECO:0007669"/>
    <property type="project" value="UniProtKB-SubCell"/>
</dbReference>
<comment type="caution">
    <text evidence="11">The sequence shown here is derived from an EMBL/GenBank/DDBJ whole genome shotgun (WGS) entry which is preliminary data.</text>
</comment>
<evidence type="ECO:0000256" key="7">
    <source>
        <dbReference type="ARBA" id="ARBA00023012"/>
    </source>
</evidence>
<dbReference type="InterPro" id="IPR003594">
    <property type="entry name" value="HATPase_dom"/>
</dbReference>
<evidence type="ECO:0000256" key="5">
    <source>
        <dbReference type="ARBA" id="ARBA00022679"/>
    </source>
</evidence>
<dbReference type="Gene3D" id="3.30.450.20">
    <property type="entry name" value="PAS domain"/>
    <property type="match status" value="1"/>
</dbReference>
<gene>
    <name evidence="11" type="ORF">CLV92_101534</name>
</gene>
<feature type="coiled-coil region" evidence="9">
    <location>
        <begin position="342"/>
        <end position="373"/>
    </location>
</feature>
<evidence type="ECO:0000256" key="2">
    <source>
        <dbReference type="ARBA" id="ARBA00004236"/>
    </source>
</evidence>
<dbReference type="SMART" id="SM00387">
    <property type="entry name" value="HATPase_c"/>
    <property type="match status" value="1"/>
</dbReference>
<dbReference type="Pfam" id="PF02518">
    <property type="entry name" value="HATPase_c"/>
    <property type="match status" value="1"/>
</dbReference>
<protein>
    <recommendedName>
        <fullName evidence="8">Sensor-like histidine kinase SenX3</fullName>
        <ecNumber evidence="3">2.7.13.3</ecNumber>
    </recommendedName>
</protein>
<dbReference type="InterPro" id="IPR004358">
    <property type="entry name" value="Sig_transdc_His_kin-like_C"/>
</dbReference>
<comment type="catalytic activity">
    <reaction evidence="1">
        <text>ATP + protein L-histidine = ADP + protein N-phospho-L-histidine.</text>
        <dbReference type="EC" id="2.7.13.3"/>
    </reaction>
</comment>